<dbReference type="GO" id="GO:0003676">
    <property type="term" value="F:nucleic acid binding"/>
    <property type="evidence" value="ECO:0007669"/>
    <property type="project" value="InterPro"/>
</dbReference>
<sequence>MSVVYVLTNPIPDDGGDDQTMKQVRKMAKWDNDDYVSRGLILNVLEQYNELLGILGRLIQHNMNMDEAIQDNDKPKSNTVASPSVVNMLEHNNSSRYNHNKGKRKHHDNIRADPNKKARPNCWKCGKTSHIKSDCKGVNVGNKANGLGIKGIVDGSSNSLNGQKMFNKFLQVYYVTYVSKAYFVHDDDVACWVGSRVTVHVCKDRCWFKTYKSLIDGSILHMGNESTALVHGHGCVDLKFSYGKIVLLFNVLHVTNIRKNLVSSSILNNCGYKQVIKSNKFVLSKHGMFVGFGYLSNQMFRFNIVNYNIASTFISKSRLNDSILWHARLSHVHFKRMQDMSKDGLILAFNMDTEKCKTRMLTKITKKQFYNVKRETKVLELIPSDLCDLHATPSMGNKKYCVTFIDDASRFCYVYVLHTKDEALDKLKAFKTEVELQQGSLIKSFRTDRGGGYVEHSKAFKFYVIEPNDSALINFIIESKDDIFNENTFSSVPRSNLRIPNGTKDIGGSVVLIEVTKEEQNMRSLTNTPIALMLRMIPRHLMKQQSLKMLLTGNKQLMMRWIPSWATILGCWLIYLQDFKQKLKIYYFDTYALVVRISTIRLLIAMTSIHNLIIHQMDVKTTFLNGELEEEVDMTKEFLSSRSSMKDVGEADVIPGIRIKHESILVTLVLSIASNSEGTEVFLLGGGVISWASKKQTCITGSTIEYEFMALAAAGKEAEWLKNLLFKIPLWGIPIVPISIHCGSATTLAKAYSHMYNGKSRHLGVRHSMIRELIINEVVSIEFVRSQQNFSDHLTKGLARDLVIKSAEWIGLKSNQVTEC</sequence>
<evidence type="ECO:0000256" key="3">
    <source>
        <dbReference type="SAM" id="Phobius"/>
    </source>
</evidence>
<comment type="caution">
    <text evidence="6">The sequence shown here is derived from an EMBL/GenBank/DDBJ whole genome shotgun (WGS) entry which is preliminary data.</text>
</comment>
<dbReference type="Pfam" id="PF13976">
    <property type="entry name" value="gag_pre-integrs"/>
    <property type="match status" value="1"/>
</dbReference>
<dbReference type="InterPro" id="IPR036397">
    <property type="entry name" value="RNaseH_sf"/>
</dbReference>
<dbReference type="GO" id="GO:0015074">
    <property type="term" value="P:DNA integration"/>
    <property type="evidence" value="ECO:0007669"/>
    <property type="project" value="InterPro"/>
</dbReference>
<feature type="domain" description="CCHC-type" evidence="4">
    <location>
        <begin position="122"/>
        <end position="136"/>
    </location>
</feature>
<feature type="compositionally biased region" description="Basic residues" evidence="2">
    <location>
        <begin position="98"/>
        <end position="108"/>
    </location>
</feature>
<dbReference type="Pfam" id="PF22936">
    <property type="entry name" value="Pol_BBD"/>
    <property type="match status" value="1"/>
</dbReference>
<feature type="transmembrane region" description="Helical" evidence="3">
    <location>
        <begin position="558"/>
        <end position="576"/>
    </location>
</feature>
<keyword evidence="3" id="KW-0812">Transmembrane</keyword>
<dbReference type="AlphaFoldDB" id="A0A6L2M1L3"/>
<dbReference type="InterPro" id="IPR012337">
    <property type="entry name" value="RNaseH-like_sf"/>
</dbReference>
<dbReference type="InterPro" id="IPR025724">
    <property type="entry name" value="GAG-pre-integrase_dom"/>
</dbReference>
<gene>
    <name evidence="6" type="ORF">Tci_039866</name>
</gene>
<dbReference type="PANTHER" id="PTHR47592:SF29">
    <property type="entry name" value="ZINC FINGER, CCHC-TYPE"/>
    <property type="match status" value="1"/>
</dbReference>
<keyword evidence="1" id="KW-0479">Metal-binding</keyword>
<feature type="region of interest" description="Disordered" evidence="2">
    <location>
        <begin position="93"/>
        <end position="115"/>
    </location>
</feature>
<keyword evidence="1" id="KW-0863">Zinc-finger</keyword>
<dbReference type="SUPFAM" id="SSF53098">
    <property type="entry name" value="Ribonuclease H-like"/>
    <property type="match status" value="1"/>
</dbReference>
<protein>
    <submittedName>
        <fullName evidence="6">Zinc finger, CCHC-type</fullName>
    </submittedName>
</protein>
<evidence type="ECO:0000256" key="1">
    <source>
        <dbReference type="PROSITE-ProRule" id="PRU00047"/>
    </source>
</evidence>
<organism evidence="6">
    <name type="scientific">Tanacetum cinerariifolium</name>
    <name type="common">Dalmatian daisy</name>
    <name type="synonym">Chrysanthemum cinerariifolium</name>
    <dbReference type="NCBI Taxonomy" id="118510"/>
    <lineage>
        <taxon>Eukaryota</taxon>
        <taxon>Viridiplantae</taxon>
        <taxon>Streptophyta</taxon>
        <taxon>Embryophyta</taxon>
        <taxon>Tracheophyta</taxon>
        <taxon>Spermatophyta</taxon>
        <taxon>Magnoliopsida</taxon>
        <taxon>eudicotyledons</taxon>
        <taxon>Gunneridae</taxon>
        <taxon>Pentapetalae</taxon>
        <taxon>asterids</taxon>
        <taxon>campanulids</taxon>
        <taxon>Asterales</taxon>
        <taxon>Asteraceae</taxon>
        <taxon>Asteroideae</taxon>
        <taxon>Anthemideae</taxon>
        <taxon>Anthemidinae</taxon>
        <taxon>Tanacetum</taxon>
    </lineage>
</organism>
<dbReference type="PANTHER" id="PTHR47592">
    <property type="entry name" value="PBF68 PROTEIN"/>
    <property type="match status" value="1"/>
</dbReference>
<keyword evidence="3" id="KW-0472">Membrane</keyword>
<reference evidence="6" key="1">
    <citation type="journal article" date="2019" name="Sci. Rep.">
        <title>Draft genome of Tanacetum cinerariifolium, the natural source of mosquito coil.</title>
        <authorList>
            <person name="Yamashiro T."/>
            <person name="Shiraishi A."/>
            <person name="Satake H."/>
            <person name="Nakayama K."/>
        </authorList>
    </citation>
    <scope>NUCLEOTIDE SEQUENCE</scope>
</reference>
<dbReference type="PROSITE" id="PS50158">
    <property type="entry name" value="ZF_CCHC"/>
    <property type="match status" value="1"/>
</dbReference>
<accession>A0A6L2M1L3</accession>
<proteinExistence type="predicted"/>
<dbReference type="Gene3D" id="3.30.420.10">
    <property type="entry name" value="Ribonuclease H-like superfamily/Ribonuclease H"/>
    <property type="match status" value="1"/>
</dbReference>
<dbReference type="InterPro" id="IPR054722">
    <property type="entry name" value="PolX-like_BBD"/>
</dbReference>
<keyword evidence="3" id="KW-1133">Transmembrane helix</keyword>
<dbReference type="Pfam" id="PF07727">
    <property type="entry name" value="RVT_2"/>
    <property type="match status" value="1"/>
</dbReference>
<evidence type="ECO:0000313" key="6">
    <source>
        <dbReference type="EMBL" id="GEU67888.1"/>
    </source>
</evidence>
<dbReference type="PROSITE" id="PS50994">
    <property type="entry name" value="INTEGRASE"/>
    <property type="match status" value="1"/>
</dbReference>
<dbReference type="InterPro" id="IPR001878">
    <property type="entry name" value="Znf_CCHC"/>
</dbReference>
<name>A0A6L2M1L3_TANCI</name>
<feature type="transmembrane region" description="Helical" evidence="3">
    <location>
        <begin position="588"/>
        <end position="609"/>
    </location>
</feature>
<feature type="domain" description="Integrase catalytic" evidence="5">
    <location>
        <begin position="373"/>
        <end position="546"/>
    </location>
</feature>
<dbReference type="EMBL" id="BKCJ010005649">
    <property type="protein sequence ID" value="GEU67888.1"/>
    <property type="molecule type" value="Genomic_DNA"/>
</dbReference>
<keyword evidence="1" id="KW-0862">Zinc</keyword>
<dbReference type="InterPro" id="IPR013103">
    <property type="entry name" value="RVT_2"/>
</dbReference>
<dbReference type="GO" id="GO:0008270">
    <property type="term" value="F:zinc ion binding"/>
    <property type="evidence" value="ECO:0007669"/>
    <property type="project" value="UniProtKB-KW"/>
</dbReference>
<evidence type="ECO:0000259" key="4">
    <source>
        <dbReference type="PROSITE" id="PS50158"/>
    </source>
</evidence>
<dbReference type="CDD" id="cd09272">
    <property type="entry name" value="RNase_HI_RT_Ty1"/>
    <property type="match status" value="1"/>
</dbReference>
<evidence type="ECO:0000256" key="2">
    <source>
        <dbReference type="SAM" id="MobiDB-lite"/>
    </source>
</evidence>
<dbReference type="InterPro" id="IPR001584">
    <property type="entry name" value="Integrase_cat-core"/>
</dbReference>
<evidence type="ECO:0000259" key="5">
    <source>
        <dbReference type="PROSITE" id="PS50994"/>
    </source>
</evidence>